<name>A0ABM4J320_ODOVR</name>
<dbReference type="Pfam" id="PF00225">
    <property type="entry name" value="Kinesin"/>
    <property type="match status" value="1"/>
</dbReference>
<gene>
    <name evidence="11" type="primary">KIF7</name>
</gene>
<dbReference type="CDD" id="cd01372">
    <property type="entry name" value="KISc_KIF4"/>
    <property type="match status" value="1"/>
</dbReference>
<dbReference type="PROSITE" id="PS00411">
    <property type="entry name" value="KINESIN_MOTOR_1"/>
    <property type="match status" value="1"/>
</dbReference>
<sequence length="1347" mass="150961">MGLEAQRLPGAEEAPVRVALRVRPLLPKELLHGHQGCLRVEPGHGRVTLGRDRHFSFHVVLDEDAGQEAVYQACVQPLLEAFFEGFNVTVFAYGQTGSGKTYTMGEASVASLHEDEQGIIPRAMAEAFKLIDENDLLDCLVHVSYLEVYKEEFRDLLEVGTASRDIQLREDDRGNVVLCGVKEVDVEGLDEVLSLLEMGNAARHTGATHLNRLSSRSHTIFTVTLEQRGRAPSRLPRPAAGQLLVSKFHFVDLAGSERVLKTGSTGERLKESIQINSSLLALGNVISALGDPQRRGSHIPYRDSKITRILKDSLGGNAKTMMIACVSPSSSDFDETLNTLNYASRAQNIRNRATVNWRPEAERGPEEAVASARGPPRHRSETRIIHRGRRAPGPAAASAAAAARLGAECARYRARTDAAYSLLRELQAEPGLPGATARKVRDWLCAVEGERSALSSASGPDSGIESASAEEQATQGPGGRKEDEGPLQLLALQSQVARLEEENRDFLAALEDAMEQYKLQSDRLREQQEEMAELRLRLELVRPGWGAPGILQGLPPGSFVPRPHTAPLGGANTHVLGIMPPTCIPGDEVGPENRGEQMKNGREAGAKFLTEGEMLGSGSSDASEEEEEGEKEGPPRQSLRPRRNGISKWNQRTGACPGSPLNRKGPELRLEELGAAIPGPRVVGGSKALAQPRQVSAAMASEWRLAQAQQKIRELAINIRMKEELIGELVRTGKAAQALNRQHSQRIQELEREAERVRAELSEGQRQLRELEGREPQDAGERSQLQEFRKRVAAAQNQVQVLKEKKQATERLASLSAQSEKRLQELERNVQLMRQQQGQLQRRLREETEQKRRLETEMNKRQHRVKELELKHEQQQKILKIKTEEIAAFQRKRRSGSNGSVVSLEQQQKIEEQKKWLDQEMEKVLQQRRALEELGEELHKREAILAKKEALMQEKTGLESKRLRSSQALNEDIVRVSSRLEHLEKELSEKSGQLRQGSAQSQQQIRGEIDALRQEKDLLLKQRLEIDGKLRQGSLLSPEEERTLFQLDEAIEALDAAIEYKNEAITCRQRVLRASASLLSQCEMNLMAKLSYLSSSETRALLCKYFDKVVTLREEQHQQQVAFSELELQLEEQQRLVYWLEAALERQRLEMDRQLTLQQRGHEQHVQLLLQQSRDHLGEGLADSRRQYETRIQALEKELGRHVRLNQELKQKLGSLSAAGQSRVIGGEKRTPCVENRQALGSEDELYPAPEPLWQPAGTEGAPRPREEMRDLVHAPLPLTWKRSSLCGEEQGFLEELRQREAAEPPVGRVLSMGEAGLPWNLGPLAKPRRELRRVSPGMIDVRKNPL</sequence>
<dbReference type="Proteomes" id="UP001652640">
    <property type="component" value="Chromosome 16"/>
</dbReference>
<feature type="domain" description="Kinesin motor" evidence="9">
    <location>
        <begin position="15"/>
        <end position="349"/>
    </location>
</feature>
<keyword evidence="7" id="KW-0175">Coiled coil</keyword>
<reference evidence="10" key="1">
    <citation type="journal article" date="2022" name="J. Hered.">
        <title>A De Novo Chromosome-Level Genome Assembly of the White-Tailed Deer, Odocoileus Virginianus.</title>
        <authorList>
            <person name="London E.W."/>
            <person name="Roca A.L."/>
            <person name="Novakofski J.E."/>
            <person name="Mateus-Pinilla N.E."/>
        </authorList>
    </citation>
    <scope>NUCLEOTIDE SEQUENCE [LARGE SCALE GENOMIC DNA]</scope>
</reference>
<feature type="region of interest" description="Disordered" evidence="8">
    <location>
        <begin position="610"/>
        <end position="665"/>
    </location>
</feature>
<evidence type="ECO:0000256" key="7">
    <source>
        <dbReference type="SAM" id="Coils"/>
    </source>
</evidence>
<keyword evidence="6" id="KW-0505">Motor protein</keyword>
<feature type="region of interest" description="Disordered" evidence="8">
    <location>
        <begin position="761"/>
        <end position="785"/>
    </location>
</feature>
<dbReference type="PRINTS" id="PR00380">
    <property type="entry name" value="KINESINHEAVY"/>
</dbReference>
<reference evidence="11" key="2">
    <citation type="submission" date="2025-08" db="UniProtKB">
        <authorList>
            <consortium name="RefSeq"/>
        </authorList>
    </citation>
    <scope>IDENTIFICATION</scope>
    <source>
        <tissue evidence="11">Tongue muscle</tissue>
    </source>
</reference>
<keyword evidence="5" id="KW-0206">Cytoskeleton</keyword>
<feature type="coiled-coil region" evidence="7">
    <location>
        <begin position="489"/>
        <end position="537"/>
    </location>
</feature>
<keyword evidence="3 6" id="KW-0547">Nucleotide-binding</keyword>
<keyword evidence="2" id="KW-0963">Cytoplasm</keyword>
<dbReference type="SUPFAM" id="SSF52540">
    <property type="entry name" value="P-loop containing nucleoside triphosphate hydrolases"/>
    <property type="match status" value="1"/>
</dbReference>
<feature type="region of interest" description="Disordered" evidence="8">
    <location>
        <begin position="359"/>
        <end position="380"/>
    </location>
</feature>
<evidence type="ECO:0000256" key="4">
    <source>
        <dbReference type="ARBA" id="ARBA00022840"/>
    </source>
</evidence>
<comment type="subcellular location">
    <subcellularLocation>
        <location evidence="1">Cytoplasm</location>
        <location evidence="1">Cytoskeleton</location>
    </subcellularLocation>
</comment>
<dbReference type="InterPro" id="IPR036961">
    <property type="entry name" value="Kinesin_motor_dom_sf"/>
</dbReference>
<accession>A0ABM4J320</accession>
<organism evidence="10 11">
    <name type="scientific">Odocoileus virginianus</name>
    <name type="common">White-tailed deer</name>
    <dbReference type="NCBI Taxonomy" id="9874"/>
    <lineage>
        <taxon>Eukaryota</taxon>
        <taxon>Metazoa</taxon>
        <taxon>Chordata</taxon>
        <taxon>Craniata</taxon>
        <taxon>Vertebrata</taxon>
        <taxon>Euteleostomi</taxon>
        <taxon>Mammalia</taxon>
        <taxon>Eutheria</taxon>
        <taxon>Laurasiatheria</taxon>
        <taxon>Artiodactyla</taxon>
        <taxon>Ruminantia</taxon>
        <taxon>Pecora</taxon>
        <taxon>Cervidae</taxon>
        <taxon>Odocoileinae</taxon>
        <taxon>Odocoileus</taxon>
    </lineage>
</organism>
<dbReference type="Pfam" id="PF25764">
    <property type="entry name" value="KIF21A_4th"/>
    <property type="match status" value="1"/>
</dbReference>
<dbReference type="InterPro" id="IPR019821">
    <property type="entry name" value="Kinesin_motor_CS"/>
</dbReference>
<dbReference type="PROSITE" id="PS50067">
    <property type="entry name" value="KINESIN_MOTOR_2"/>
    <property type="match status" value="1"/>
</dbReference>
<protein>
    <submittedName>
        <fullName evidence="11">Kinesin-like protein KIF7 isoform X1</fullName>
    </submittedName>
</protein>
<feature type="compositionally biased region" description="Basic and acidic residues" evidence="8">
    <location>
        <begin position="761"/>
        <end position="781"/>
    </location>
</feature>
<dbReference type="Gene3D" id="3.40.850.10">
    <property type="entry name" value="Kinesin motor domain"/>
    <property type="match status" value="1"/>
</dbReference>
<evidence type="ECO:0000313" key="11">
    <source>
        <dbReference type="RefSeq" id="XP_070334454.1"/>
    </source>
</evidence>
<proteinExistence type="inferred from homology"/>
<dbReference type="PANTHER" id="PTHR47969:SF8">
    <property type="entry name" value="KINESIN FAMILY MEMBER 7"/>
    <property type="match status" value="1"/>
</dbReference>
<dbReference type="SMART" id="SM00129">
    <property type="entry name" value="KISc"/>
    <property type="match status" value="1"/>
</dbReference>
<comment type="similarity">
    <text evidence="6">Belongs to the TRAFAC class myosin-kinesin ATPase superfamily. Kinesin family.</text>
</comment>
<feature type="binding site" evidence="6">
    <location>
        <begin position="94"/>
        <end position="101"/>
    </location>
    <ligand>
        <name>ATP</name>
        <dbReference type="ChEBI" id="CHEBI:30616"/>
    </ligand>
</feature>
<evidence type="ECO:0000256" key="6">
    <source>
        <dbReference type="PROSITE-ProRule" id="PRU00283"/>
    </source>
</evidence>
<dbReference type="InterPro" id="IPR001752">
    <property type="entry name" value="Kinesin_motor_dom"/>
</dbReference>
<keyword evidence="4 6" id="KW-0067">ATP-binding</keyword>
<feature type="region of interest" description="Disordered" evidence="8">
    <location>
        <begin position="451"/>
        <end position="485"/>
    </location>
</feature>
<dbReference type="GeneID" id="110147695"/>
<dbReference type="PANTHER" id="PTHR47969">
    <property type="entry name" value="CHROMOSOME-ASSOCIATED KINESIN KIF4A-RELATED"/>
    <property type="match status" value="1"/>
</dbReference>
<evidence type="ECO:0000256" key="1">
    <source>
        <dbReference type="ARBA" id="ARBA00004245"/>
    </source>
</evidence>
<evidence type="ECO:0000259" key="9">
    <source>
        <dbReference type="PROSITE" id="PS50067"/>
    </source>
</evidence>
<evidence type="ECO:0000256" key="3">
    <source>
        <dbReference type="ARBA" id="ARBA00022741"/>
    </source>
</evidence>
<evidence type="ECO:0000256" key="8">
    <source>
        <dbReference type="SAM" id="MobiDB-lite"/>
    </source>
</evidence>
<dbReference type="RefSeq" id="XP_070334454.1">
    <property type="nucleotide sequence ID" value="XM_070478353.1"/>
</dbReference>
<evidence type="ECO:0000256" key="2">
    <source>
        <dbReference type="ARBA" id="ARBA00022490"/>
    </source>
</evidence>
<keyword evidence="10" id="KW-1185">Reference proteome</keyword>
<dbReference type="InterPro" id="IPR027640">
    <property type="entry name" value="Kinesin-like_fam"/>
</dbReference>
<evidence type="ECO:0000313" key="10">
    <source>
        <dbReference type="Proteomes" id="UP001652640"/>
    </source>
</evidence>
<dbReference type="InterPro" id="IPR027417">
    <property type="entry name" value="P-loop_NTPase"/>
</dbReference>
<evidence type="ECO:0000256" key="5">
    <source>
        <dbReference type="ARBA" id="ARBA00023212"/>
    </source>
</evidence>
<feature type="coiled-coil region" evidence="7">
    <location>
        <begin position="1178"/>
        <end position="1212"/>
    </location>
</feature>